<keyword evidence="1" id="KW-0472">Membrane</keyword>
<evidence type="ECO:0000256" key="1">
    <source>
        <dbReference type="SAM" id="Phobius"/>
    </source>
</evidence>
<evidence type="ECO:0000313" key="3">
    <source>
        <dbReference type="EMBL" id="HIX55392.1"/>
    </source>
</evidence>
<evidence type="ECO:0000313" key="4">
    <source>
        <dbReference type="Proteomes" id="UP000824156"/>
    </source>
</evidence>
<gene>
    <name evidence="3" type="ORF">H9853_10215</name>
</gene>
<sequence>MSYIFNFKGDVFFSEALVLIVFILAFQLIVSKFYLDVFKMGPLENLWRRFTYNRLVPLRKKKLPIN</sequence>
<dbReference type="AlphaFoldDB" id="A0A9D1WAL3"/>
<dbReference type="PANTHER" id="PTHR30590">
    <property type="entry name" value="INNER MEMBRANE PROTEIN"/>
    <property type="match status" value="1"/>
</dbReference>
<keyword evidence="1" id="KW-1133">Transmembrane helix</keyword>
<dbReference type="Proteomes" id="UP000824156">
    <property type="component" value="Unassembled WGS sequence"/>
</dbReference>
<comment type="caution">
    <text evidence="3">The sequence shown here is derived from an EMBL/GenBank/DDBJ whole genome shotgun (WGS) entry which is preliminary data.</text>
</comment>
<dbReference type="InterPro" id="IPR052529">
    <property type="entry name" value="Bact_Transport_Assoc"/>
</dbReference>
<reference evidence="3" key="1">
    <citation type="journal article" date="2021" name="PeerJ">
        <title>Extensive microbial diversity within the chicken gut microbiome revealed by metagenomics and culture.</title>
        <authorList>
            <person name="Gilroy R."/>
            <person name="Ravi A."/>
            <person name="Getino M."/>
            <person name="Pursley I."/>
            <person name="Horton D.L."/>
            <person name="Alikhan N.F."/>
            <person name="Baker D."/>
            <person name="Gharbi K."/>
            <person name="Hall N."/>
            <person name="Watson M."/>
            <person name="Adriaenssens E.M."/>
            <person name="Foster-Nyarko E."/>
            <person name="Jarju S."/>
            <person name="Secka A."/>
            <person name="Antonio M."/>
            <person name="Oren A."/>
            <person name="Chaudhuri R.R."/>
            <person name="La Ragione R."/>
            <person name="Hildebrand F."/>
            <person name="Pallen M.J."/>
        </authorList>
    </citation>
    <scope>NUCLEOTIDE SEQUENCE</scope>
    <source>
        <strain evidence="3">1719</strain>
    </source>
</reference>
<keyword evidence="1" id="KW-0812">Transmembrane</keyword>
<evidence type="ECO:0000259" key="2">
    <source>
        <dbReference type="Pfam" id="PF04235"/>
    </source>
</evidence>
<dbReference type="PANTHER" id="PTHR30590:SF2">
    <property type="entry name" value="INNER MEMBRANE PROTEIN"/>
    <property type="match status" value="1"/>
</dbReference>
<dbReference type="InterPro" id="IPR007349">
    <property type="entry name" value="DUF418"/>
</dbReference>
<dbReference type="Pfam" id="PF04235">
    <property type="entry name" value="DUF418"/>
    <property type="match status" value="1"/>
</dbReference>
<organism evidence="3 4">
    <name type="scientific">Candidatus Sphingobacterium stercoripullorum</name>
    <dbReference type="NCBI Taxonomy" id="2838759"/>
    <lineage>
        <taxon>Bacteria</taxon>
        <taxon>Pseudomonadati</taxon>
        <taxon>Bacteroidota</taxon>
        <taxon>Sphingobacteriia</taxon>
        <taxon>Sphingobacteriales</taxon>
        <taxon>Sphingobacteriaceae</taxon>
        <taxon>Sphingobacterium</taxon>
    </lineage>
</organism>
<accession>A0A9D1WAL3</accession>
<protein>
    <submittedName>
        <fullName evidence="3">DUF418 domain-containing protein</fullName>
    </submittedName>
</protein>
<name>A0A9D1WAL3_9SPHI</name>
<feature type="transmembrane region" description="Helical" evidence="1">
    <location>
        <begin position="12"/>
        <end position="30"/>
    </location>
</feature>
<proteinExistence type="predicted"/>
<reference evidence="3" key="2">
    <citation type="submission" date="2021-04" db="EMBL/GenBank/DDBJ databases">
        <authorList>
            <person name="Gilroy R."/>
        </authorList>
    </citation>
    <scope>NUCLEOTIDE SEQUENCE</scope>
    <source>
        <strain evidence="3">1719</strain>
    </source>
</reference>
<dbReference type="EMBL" id="DXEZ01000285">
    <property type="protein sequence ID" value="HIX55392.1"/>
    <property type="molecule type" value="Genomic_DNA"/>
</dbReference>
<feature type="domain" description="DUF418" evidence="2">
    <location>
        <begin position="2"/>
        <end position="53"/>
    </location>
</feature>